<feature type="region of interest" description="Disordered" evidence="1">
    <location>
        <begin position="32"/>
        <end position="62"/>
    </location>
</feature>
<evidence type="ECO:0000313" key="3">
    <source>
        <dbReference type="Proteomes" id="UP000499080"/>
    </source>
</evidence>
<evidence type="ECO:0000313" key="2">
    <source>
        <dbReference type="EMBL" id="GBM12399.1"/>
    </source>
</evidence>
<dbReference type="EMBL" id="BGPR01000313">
    <property type="protein sequence ID" value="GBM12399.1"/>
    <property type="molecule type" value="Genomic_DNA"/>
</dbReference>
<reference evidence="2 3" key="1">
    <citation type="journal article" date="2019" name="Sci. Rep.">
        <title>Orb-weaving spider Araneus ventricosus genome elucidates the spidroin gene catalogue.</title>
        <authorList>
            <person name="Kono N."/>
            <person name="Nakamura H."/>
            <person name="Ohtoshi R."/>
            <person name="Moran D.A.P."/>
            <person name="Shinohara A."/>
            <person name="Yoshida Y."/>
            <person name="Fujiwara M."/>
            <person name="Mori M."/>
            <person name="Tomita M."/>
            <person name="Arakawa K."/>
        </authorList>
    </citation>
    <scope>NUCLEOTIDE SEQUENCE [LARGE SCALE GENOMIC DNA]</scope>
</reference>
<gene>
    <name evidence="2" type="ORF">AVEN_211578_1</name>
</gene>
<proteinExistence type="predicted"/>
<sequence>MFRYRLRDGEFDVRDQIPPNIRLVSRRGLFWEGPHNFEPQSNDEDDASLSKPPRHTGGRAFGADVCSVHPARLHGCTSAESDFEPGSLRPRRRDLTTRPQRPRDRAQSKKERYSKL</sequence>
<dbReference type="AlphaFoldDB" id="A0A4Y2D825"/>
<evidence type="ECO:0000256" key="1">
    <source>
        <dbReference type="SAM" id="MobiDB-lite"/>
    </source>
</evidence>
<dbReference type="Proteomes" id="UP000499080">
    <property type="component" value="Unassembled WGS sequence"/>
</dbReference>
<accession>A0A4Y2D825</accession>
<organism evidence="2 3">
    <name type="scientific">Araneus ventricosus</name>
    <name type="common">Orbweaver spider</name>
    <name type="synonym">Epeira ventricosa</name>
    <dbReference type="NCBI Taxonomy" id="182803"/>
    <lineage>
        <taxon>Eukaryota</taxon>
        <taxon>Metazoa</taxon>
        <taxon>Ecdysozoa</taxon>
        <taxon>Arthropoda</taxon>
        <taxon>Chelicerata</taxon>
        <taxon>Arachnida</taxon>
        <taxon>Araneae</taxon>
        <taxon>Araneomorphae</taxon>
        <taxon>Entelegynae</taxon>
        <taxon>Araneoidea</taxon>
        <taxon>Araneidae</taxon>
        <taxon>Araneus</taxon>
    </lineage>
</organism>
<feature type="region of interest" description="Disordered" evidence="1">
    <location>
        <begin position="76"/>
        <end position="116"/>
    </location>
</feature>
<keyword evidence="3" id="KW-1185">Reference proteome</keyword>
<protein>
    <submittedName>
        <fullName evidence="2">Uncharacterized protein</fullName>
    </submittedName>
</protein>
<comment type="caution">
    <text evidence="2">The sequence shown here is derived from an EMBL/GenBank/DDBJ whole genome shotgun (WGS) entry which is preliminary data.</text>
</comment>
<name>A0A4Y2D825_ARAVE</name>
<feature type="compositionally biased region" description="Basic and acidic residues" evidence="1">
    <location>
        <begin position="93"/>
        <end position="116"/>
    </location>
</feature>